<dbReference type="InterPro" id="IPR041108">
    <property type="entry name" value="PP_kinase_C_1"/>
</dbReference>
<protein>
    <recommendedName>
        <fullName evidence="8 9">Polyphosphate kinase</fullName>
        <ecNumber evidence="8 9">2.7.4.1</ecNumber>
    </recommendedName>
    <alternativeName>
        <fullName evidence="8">ATP-polyphosphate phosphotransferase</fullName>
    </alternativeName>
    <alternativeName>
        <fullName evidence="8">Polyphosphoric acid kinase</fullName>
    </alternativeName>
</protein>
<evidence type="ECO:0000259" key="14">
    <source>
        <dbReference type="Pfam" id="PF17941"/>
    </source>
</evidence>
<dbReference type="Gene3D" id="3.30.1840.10">
    <property type="entry name" value="Polyphosphate kinase middle domain"/>
    <property type="match status" value="1"/>
</dbReference>
<reference evidence="15" key="1">
    <citation type="submission" date="2018-08" db="EMBL/GenBank/DDBJ databases">
        <title>A genome reference for cultivated species of the human gut microbiota.</title>
        <authorList>
            <person name="Zou Y."/>
            <person name="Xue W."/>
            <person name="Luo G."/>
        </authorList>
    </citation>
    <scope>NUCLEOTIDE SEQUENCE [LARGE SCALE GENOMIC DNA]</scope>
    <source>
        <strain evidence="15">TF05-5AC</strain>
    </source>
</reference>
<evidence type="ECO:0000256" key="3">
    <source>
        <dbReference type="ARBA" id="ARBA00022723"/>
    </source>
</evidence>
<dbReference type="Pfam" id="PF02503">
    <property type="entry name" value="PP_kinase"/>
    <property type="match status" value="1"/>
</dbReference>
<feature type="domain" description="Polyphosphate kinase N-terminal" evidence="12">
    <location>
        <begin position="13"/>
        <end position="118"/>
    </location>
</feature>
<feature type="binding site" evidence="8">
    <location>
        <position position="597"/>
    </location>
    <ligand>
        <name>ATP</name>
        <dbReference type="ChEBI" id="CHEBI:30616"/>
    </ligand>
</feature>
<gene>
    <name evidence="8" type="primary">ppk</name>
    <name evidence="15" type="ORF">DXC51_22030</name>
</gene>
<dbReference type="RefSeq" id="WP_117545461.1">
    <property type="nucleotide sequence ID" value="NZ_JBKUNB010000025.1"/>
</dbReference>
<dbReference type="Pfam" id="PF13089">
    <property type="entry name" value="PP_kinase_N"/>
    <property type="match status" value="1"/>
</dbReference>
<dbReference type="HAMAP" id="MF_00347">
    <property type="entry name" value="Polyphosphate_kinase"/>
    <property type="match status" value="1"/>
</dbReference>
<evidence type="ECO:0000256" key="9">
    <source>
        <dbReference type="RuleBase" id="RU003800"/>
    </source>
</evidence>
<keyword evidence="2 8" id="KW-0808">Transferase</keyword>
<dbReference type="InterPro" id="IPR025200">
    <property type="entry name" value="PPK_C_dom2"/>
</dbReference>
<organism evidence="15 16">
    <name type="scientific">Eisenbergiella massiliensis</name>
    <dbReference type="NCBI Taxonomy" id="1720294"/>
    <lineage>
        <taxon>Bacteria</taxon>
        <taxon>Bacillati</taxon>
        <taxon>Bacillota</taxon>
        <taxon>Clostridia</taxon>
        <taxon>Lachnospirales</taxon>
        <taxon>Lachnospiraceae</taxon>
        <taxon>Eisenbergiella</taxon>
    </lineage>
</organism>
<dbReference type="InterPro" id="IPR036830">
    <property type="entry name" value="PP_kinase_middle_dom_sf"/>
</dbReference>
<feature type="active site" description="Phosphohistidine intermediate" evidence="8">
    <location>
        <position position="440"/>
    </location>
</feature>
<dbReference type="EMBL" id="QVLV01000020">
    <property type="protein sequence ID" value="RGE56844.1"/>
    <property type="molecule type" value="Genomic_DNA"/>
</dbReference>
<evidence type="ECO:0000256" key="1">
    <source>
        <dbReference type="ARBA" id="ARBA00022553"/>
    </source>
</evidence>
<feature type="binding site" evidence="8">
    <location>
        <position position="473"/>
    </location>
    <ligand>
        <name>ATP</name>
        <dbReference type="ChEBI" id="CHEBI:30616"/>
    </ligand>
</feature>
<name>A0A3E3HYC2_9FIRM</name>
<keyword evidence="3 8" id="KW-0479">Metal-binding</keyword>
<dbReference type="SUPFAM" id="SSF143724">
    <property type="entry name" value="PHP14-like"/>
    <property type="match status" value="1"/>
</dbReference>
<dbReference type="GO" id="GO:0005524">
    <property type="term" value="F:ATP binding"/>
    <property type="evidence" value="ECO:0007669"/>
    <property type="project" value="UniProtKB-KW"/>
</dbReference>
<dbReference type="InterPro" id="IPR025198">
    <property type="entry name" value="PPK_N_dom"/>
</dbReference>
<dbReference type="NCBIfam" id="NF003920">
    <property type="entry name" value="PRK05443.2-1"/>
    <property type="match status" value="1"/>
</dbReference>
<dbReference type="EC" id="2.7.4.1" evidence="8 9"/>
<feature type="region of interest" description="Disordered" evidence="10">
    <location>
        <begin position="693"/>
        <end position="713"/>
    </location>
</feature>
<dbReference type="CDD" id="cd09165">
    <property type="entry name" value="PLDc_PaPPK1_C1_like"/>
    <property type="match status" value="1"/>
</dbReference>
<feature type="binding site" evidence="8">
    <location>
        <position position="569"/>
    </location>
    <ligand>
        <name>ATP</name>
        <dbReference type="ChEBI" id="CHEBI:30616"/>
    </ligand>
</feature>
<dbReference type="PIRSF" id="PIRSF015589">
    <property type="entry name" value="PP_kinase"/>
    <property type="match status" value="1"/>
</dbReference>
<dbReference type="NCBIfam" id="NF003918">
    <property type="entry name" value="PRK05443.1-2"/>
    <property type="match status" value="1"/>
</dbReference>
<evidence type="ECO:0000259" key="11">
    <source>
        <dbReference type="Pfam" id="PF02503"/>
    </source>
</evidence>
<feature type="binding site" evidence="8">
    <location>
        <position position="410"/>
    </location>
    <ligand>
        <name>Mg(2+)</name>
        <dbReference type="ChEBI" id="CHEBI:18420"/>
    </ligand>
</feature>
<evidence type="ECO:0000256" key="2">
    <source>
        <dbReference type="ARBA" id="ARBA00022679"/>
    </source>
</evidence>
<feature type="binding site" evidence="8">
    <location>
        <position position="51"/>
    </location>
    <ligand>
        <name>ATP</name>
        <dbReference type="ChEBI" id="CHEBI:30616"/>
    </ligand>
</feature>
<dbReference type="SUPFAM" id="SSF56024">
    <property type="entry name" value="Phospholipase D/nuclease"/>
    <property type="match status" value="2"/>
</dbReference>
<dbReference type="Proteomes" id="UP000260812">
    <property type="component" value="Unassembled WGS sequence"/>
</dbReference>
<dbReference type="InterPro" id="IPR003414">
    <property type="entry name" value="PP_kinase"/>
</dbReference>
<evidence type="ECO:0000313" key="15">
    <source>
        <dbReference type="EMBL" id="RGE56844.1"/>
    </source>
</evidence>
<comment type="function">
    <text evidence="8 9">Catalyzes the reversible transfer of the terminal phosphate of ATP to form a long-chain polyphosphate (polyP).</text>
</comment>
<sequence length="713" mass="80932">MAEKKDYLDPELYTNRELSWILFNKRVLSEARDKQIPLFERLKFLSITASNLDEFFMVRVASLKDMVNAKYTKKDIAGLTAAQQLDKLNVVTHELVAQQYSTYNRSLLPLLKANGLTVVEKHEQLSKDQAEYVDAYFEENVYPVLTPMAVDSSRPFPLIRNKSLNIGALLSKRKEKGELEFATVQVPSVLARIVPIPAGDNGGKAVILLEEVIERNISRLFLNYDVVCSHPFRIMRNADLTIDEDEAEDLLKEIEKQLKKRQWGQAIRLEVEAGMDKRLLRIIKDELSIEEEDIYHIDGPLDLTFLMKMYGLEGFEHLKEEKYVPQPVPEFMEEGSVFDKIRQGDILLHHPFQTFAPVVQFIREAARDPEVLAIKQTLYRVSGNSPIIAALAQAAENGKQVSVLVELKARFDEENNIVWARKLEKAGCHVIYGLVGLKTHSKITLVVRREEDGIRRYVHLGTGNYNDATAKLYTDIGMMTCSEAIGEDATAVFNMLSGYSEPLSWNKLSLAPLWLKDKFLYLIGREVKNVRAGETGHIIAKMNSLCDQDIIAALYEASAAGVKIELIVRGICSLKVGIPGVSENISVRSIVGTFLEHSRIFYFENAGKSEVYCGSADWMPRNLERRVEILFPVEDPKLKEKVLRILDVQLRDTVKAHLLQPDGSYEKVDRRGKETFNSQVAFCVEAMEAAKAQETPHDDRVFIPEKHVSEEEE</sequence>
<dbReference type="PANTHER" id="PTHR30218:SF0">
    <property type="entry name" value="POLYPHOSPHATE KINASE"/>
    <property type="match status" value="1"/>
</dbReference>
<dbReference type="InterPro" id="IPR036832">
    <property type="entry name" value="PPK_N_dom_sf"/>
</dbReference>
<comment type="cofactor">
    <cofactor evidence="8">
        <name>Mg(2+)</name>
        <dbReference type="ChEBI" id="CHEBI:18420"/>
    </cofactor>
</comment>
<comment type="PTM">
    <text evidence="8 9">An intermediate of this reaction is the autophosphorylated ppk in which a phosphate is covalently linked to a histidine residue through a N-P bond.</text>
</comment>
<keyword evidence="5 8" id="KW-0418">Kinase</keyword>
<dbReference type="GO" id="GO:0008976">
    <property type="term" value="F:polyphosphate kinase activity"/>
    <property type="evidence" value="ECO:0007669"/>
    <property type="project" value="UniProtKB-UniRule"/>
</dbReference>
<dbReference type="GO" id="GO:0009358">
    <property type="term" value="C:polyphosphate kinase complex"/>
    <property type="evidence" value="ECO:0007669"/>
    <property type="project" value="InterPro"/>
</dbReference>
<evidence type="ECO:0000259" key="13">
    <source>
        <dbReference type="Pfam" id="PF13090"/>
    </source>
</evidence>
<feature type="binding site" evidence="8">
    <location>
        <position position="380"/>
    </location>
    <ligand>
        <name>Mg(2+)</name>
        <dbReference type="ChEBI" id="CHEBI:18420"/>
    </ligand>
</feature>
<comment type="similarity">
    <text evidence="8 9">Belongs to the polyphosphate kinase 1 (PPK1) family.</text>
</comment>
<feature type="domain" description="Polyphosphate kinase middle" evidence="11">
    <location>
        <begin position="129"/>
        <end position="309"/>
    </location>
</feature>
<feature type="compositionally biased region" description="Basic and acidic residues" evidence="10">
    <location>
        <begin position="694"/>
        <end position="713"/>
    </location>
</feature>
<dbReference type="NCBIfam" id="NF003921">
    <property type="entry name" value="PRK05443.2-2"/>
    <property type="match status" value="1"/>
</dbReference>
<keyword evidence="7 8" id="KW-0460">Magnesium</keyword>
<evidence type="ECO:0000256" key="7">
    <source>
        <dbReference type="ARBA" id="ARBA00022842"/>
    </source>
</evidence>
<proteinExistence type="inferred from homology"/>
<feature type="domain" description="Polyphosphate kinase C-terminal" evidence="13">
    <location>
        <begin position="508"/>
        <end position="679"/>
    </location>
</feature>
<feature type="domain" description="Polyphosphate kinase C-terminal" evidence="14">
    <location>
        <begin position="336"/>
        <end position="501"/>
    </location>
</feature>
<dbReference type="InterPro" id="IPR024953">
    <property type="entry name" value="PP_kinase_middle"/>
</dbReference>
<evidence type="ECO:0000256" key="6">
    <source>
        <dbReference type="ARBA" id="ARBA00022840"/>
    </source>
</evidence>
<evidence type="ECO:0000259" key="12">
    <source>
        <dbReference type="Pfam" id="PF13089"/>
    </source>
</evidence>
<keyword evidence="6 8" id="KW-0067">ATP-binding</keyword>
<dbReference type="NCBIfam" id="TIGR03705">
    <property type="entry name" value="poly_P_kin"/>
    <property type="match status" value="1"/>
</dbReference>
<dbReference type="Pfam" id="PF17941">
    <property type="entry name" value="PP_kinase_C_1"/>
    <property type="match status" value="1"/>
</dbReference>
<evidence type="ECO:0000313" key="16">
    <source>
        <dbReference type="Proteomes" id="UP000260812"/>
    </source>
</evidence>
<comment type="caution">
    <text evidence="15">The sequence shown here is derived from an EMBL/GenBank/DDBJ whole genome shotgun (WGS) entry which is preliminary data.</text>
</comment>
<accession>A0A3E3HYC2</accession>
<dbReference type="SUPFAM" id="SSF140356">
    <property type="entry name" value="PPK N-terminal domain-like"/>
    <property type="match status" value="1"/>
</dbReference>
<keyword evidence="4 8" id="KW-0547">Nucleotide-binding</keyword>
<comment type="catalytic activity">
    <reaction evidence="8 9">
        <text>[phosphate](n) + ATP = [phosphate](n+1) + ADP</text>
        <dbReference type="Rhea" id="RHEA:19573"/>
        <dbReference type="Rhea" id="RHEA-COMP:9859"/>
        <dbReference type="Rhea" id="RHEA-COMP:14280"/>
        <dbReference type="ChEBI" id="CHEBI:16838"/>
        <dbReference type="ChEBI" id="CHEBI:30616"/>
        <dbReference type="ChEBI" id="CHEBI:456216"/>
        <dbReference type="EC" id="2.7.4.1"/>
    </reaction>
</comment>
<dbReference type="GO" id="GO:0046872">
    <property type="term" value="F:metal ion binding"/>
    <property type="evidence" value="ECO:0007669"/>
    <property type="project" value="UniProtKB-KW"/>
</dbReference>
<dbReference type="Gene3D" id="1.20.58.310">
    <property type="entry name" value="Polyphosphate kinase N-terminal domain"/>
    <property type="match status" value="1"/>
</dbReference>
<keyword evidence="16" id="KW-1185">Reference proteome</keyword>
<evidence type="ECO:0000256" key="5">
    <source>
        <dbReference type="ARBA" id="ARBA00022777"/>
    </source>
</evidence>
<dbReference type="NCBIfam" id="NF003917">
    <property type="entry name" value="PRK05443.1-1"/>
    <property type="match status" value="1"/>
</dbReference>
<dbReference type="FunFam" id="3.30.870.10:FF:000001">
    <property type="entry name" value="Polyphosphate kinase"/>
    <property type="match status" value="1"/>
</dbReference>
<dbReference type="GeneID" id="97989466"/>
<keyword evidence="1 8" id="KW-0597">Phosphoprotein</keyword>
<dbReference type="CDD" id="cd09168">
    <property type="entry name" value="PLDc_PaPPK1_C2_like"/>
    <property type="match status" value="1"/>
</dbReference>
<dbReference type="Gene3D" id="3.30.870.10">
    <property type="entry name" value="Endonuclease Chain A"/>
    <property type="match status" value="2"/>
</dbReference>
<evidence type="ECO:0000256" key="10">
    <source>
        <dbReference type="SAM" id="MobiDB-lite"/>
    </source>
</evidence>
<dbReference type="GO" id="GO:0006799">
    <property type="term" value="P:polyphosphate biosynthetic process"/>
    <property type="evidence" value="ECO:0007669"/>
    <property type="project" value="UniProtKB-UniRule"/>
</dbReference>
<dbReference type="AlphaFoldDB" id="A0A3E3HYC2"/>
<dbReference type="Pfam" id="PF13090">
    <property type="entry name" value="PP_kinase_C"/>
    <property type="match status" value="1"/>
</dbReference>
<evidence type="ECO:0000256" key="8">
    <source>
        <dbReference type="HAMAP-Rule" id="MF_00347"/>
    </source>
</evidence>
<dbReference type="PANTHER" id="PTHR30218">
    <property type="entry name" value="POLYPHOSPHATE KINASE"/>
    <property type="match status" value="1"/>
</dbReference>
<evidence type="ECO:0000256" key="4">
    <source>
        <dbReference type="ARBA" id="ARBA00022741"/>
    </source>
</evidence>